<sequence>MADERMSENGAQTNFGCLLEELKALRSSQDRLADCISGSGAHEADPHSPFEAGWAAHREPVDDVGKAVLRLQKARAKLADGLSELQSTRGHHDNIRAAISSELRQATSRIRADGETIWRGSQPSS</sequence>
<reference evidence="1" key="1">
    <citation type="journal article" date="2007" name="Proc. Natl. Acad. Sci. U.S.A.">
        <title>Spliced leader RNA trans-splicing in dinoflagellates.</title>
        <authorList>
            <person name="Zhang H."/>
            <person name="Hou Y."/>
            <person name="Miranda L."/>
            <person name="Campbell D.A."/>
            <person name="Sturm N.R."/>
            <person name="Gaasterland T."/>
            <person name="Lin S."/>
        </authorList>
    </citation>
    <scope>NUCLEOTIDE SEQUENCE</scope>
    <source>
        <strain evidence="1">CCMP1975</strain>
    </source>
</reference>
<organism evidence="1">
    <name type="scientific">Karlodinium veneficum</name>
    <name type="common">Dinoflagellate</name>
    <name type="synonym">Karlodinium micrum</name>
    <dbReference type="NCBI Taxonomy" id="407301"/>
    <lineage>
        <taxon>Eukaryota</taxon>
        <taxon>Sar</taxon>
        <taxon>Alveolata</taxon>
        <taxon>Dinophyceae</taxon>
        <taxon>Gymnodiniales</taxon>
        <taxon>Kareniaceae</taxon>
        <taxon>Karlodinium</taxon>
    </lineage>
</organism>
<dbReference type="AlphaFoldDB" id="A7WPZ4"/>
<name>A7WPZ4_KARVE</name>
<protein>
    <submittedName>
        <fullName evidence="1">Uncharacterized protein</fullName>
    </submittedName>
</protein>
<accession>A7WPZ4</accession>
<dbReference type="EMBL" id="EF134185">
    <property type="protein sequence ID" value="ABV22299.1"/>
    <property type="molecule type" value="mRNA"/>
</dbReference>
<proteinExistence type="evidence at transcript level"/>
<evidence type="ECO:0000313" key="1">
    <source>
        <dbReference type="EMBL" id="ABV22299.1"/>
    </source>
</evidence>